<comment type="caution">
    <text evidence="9">The sequence shown here is derived from an EMBL/GenBank/DDBJ whole genome shotgun (WGS) entry which is preliminary data.</text>
</comment>
<dbReference type="InterPro" id="IPR052017">
    <property type="entry name" value="TSUP"/>
</dbReference>
<keyword evidence="3" id="KW-0813">Transport</keyword>
<comment type="similarity">
    <text evidence="2 8">Belongs to the 4-toluene sulfonate uptake permease (TSUP) (TC 2.A.102) family.</text>
</comment>
<feature type="transmembrane region" description="Helical" evidence="8">
    <location>
        <begin position="138"/>
        <end position="166"/>
    </location>
</feature>
<keyword evidence="5 8" id="KW-0812">Transmembrane</keyword>
<dbReference type="InterPro" id="IPR002781">
    <property type="entry name" value="TM_pro_TauE-like"/>
</dbReference>
<dbReference type="Proteomes" id="UP001356170">
    <property type="component" value="Unassembled WGS sequence"/>
</dbReference>
<evidence type="ECO:0000256" key="5">
    <source>
        <dbReference type="ARBA" id="ARBA00022692"/>
    </source>
</evidence>
<evidence type="ECO:0000256" key="3">
    <source>
        <dbReference type="ARBA" id="ARBA00022448"/>
    </source>
</evidence>
<feature type="transmembrane region" description="Helical" evidence="8">
    <location>
        <begin position="231"/>
        <end position="249"/>
    </location>
</feature>
<feature type="transmembrane region" description="Helical" evidence="8">
    <location>
        <begin position="100"/>
        <end position="118"/>
    </location>
</feature>
<gene>
    <name evidence="9" type="ORF">V3390_03835</name>
</gene>
<comment type="subcellular location">
    <subcellularLocation>
        <location evidence="1 8">Cell membrane</location>
        <topology evidence="1 8">Multi-pass membrane protein</topology>
    </subcellularLocation>
</comment>
<keyword evidence="4 8" id="KW-1003">Cell membrane</keyword>
<dbReference type="Pfam" id="PF01925">
    <property type="entry name" value="TauE"/>
    <property type="match status" value="1"/>
</dbReference>
<accession>A0ABU7UZA3</accession>
<feature type="transmembrane region" description="Helical" evidence="8">
    <location>
        <begin position="6"/>
        <end position="30"/>
    </location>
</feature>
<dbReference type="EMBL" id="JAZHBO010000001">
    <property type="protein sequence ID" value="MEF2155363.1"/>
    <property type="molecule type" value="Genomic_DNA"/>
</dbReference>
<dbReference type="RefSeq" id="WP_331703419.1">
    <property type="nucleotide sequence ID" value="NZ_JAZHBO010000001.1"/>
</dbReference>
<proteinExistence type="inferred from homology"/>
<feature type="transmembrane region" description="Helical" evidence="8">
    <location>
        <begin position="202"/>
        <end position="225"/>
    </location>
</feature>
<evidence type="ECO:0000313" key="9">
    <source>
        <dbReference type="EMBL" id="MEF2155363.1"/>
    </source>
</evidence>
<sequence length="253" mass="26539">MGIEEILVLAASFLAGLIDAVVGGGGLVLLPALFATFPGAAPATLIGTNKTASVWGTSVATWRYARRVNLNWRVLLIAAGVAFVGSLLGAYALTLINPDVLRKALPFILLVVLIYVLANKNMGYDHAPRFTGRHELLFACAIGIVLGVYDGLFGPGTGSFLIFLLVRVLGYDFLHASASAKVLNVATNLAAILLLSLKGHVWWQLGLTMAAFNVAGSVVGAHLALKHGSGFVRVAFVVVVSALIAKTAWDAFA</sequence>
<evidence type="ECO:0000256" key="4">
    <source>
        <dbReference type="ARBA" id="ARBA00022475"/>
    </source>
</evidence>
<protein>
    <recommendedName>
        <fullName evidence="8">Probable membrane transporter protein</fullName>
    </recommendedName>
</protein>
<dbReference type="PANTHER" id="PTHR30269:SF0">
    <property type="entry name" value="MEMBRANE TRANSPORTER PROTEIN YFCA-RELATED"/>
    <property type="match status" value="1"/>
</dbReference>
<evidence type="ECO:0000256" key="1">
    <source>
        <dbReference type="ARBA" id="ARBA00004651"/>
    </source>
</evidence>
<evidence type="ECO:0000256" key="7">
    <source>
        <dbReference type="ARBA" id="ARBA00023136"/>
    </source>
</evidence>
<feature type="transmembrane region" description="Helical" evidence="8">
    <location>
        <begin position="72"/>
        <end position="94"/>
    </location>
</feature>
<dbReference type="PANTHER" id="PTHR30269">
    <property type="entry name" value="TRANSMEMBRANE PROTEIN YFCA"/>
    <property type="match status" value="1"/>
</dbReference>
<organism evidence="9 10">
    <name type="scientific">Aquilutibacter rugosus</name>
    <dbReference type="NCBI Taxonomy" id="3115820"/>
    <lineage>
        <taxon>Bacteria</taxon>
        <taxon>Pseudomonadati</taxon>
        <taxon>Pseudomonadota</taxon>
        <taxon>Gammaproteobacteria</taxon>
        <taxon>Lysobacterales</taxon>
        <taxon>Lysobacteraceae</taxon>
        <taxon>Aquilutibacter</taxon>
    </lineage>
</organism>
<keyword evidence="10" id="KW-1185">Reference proteome</keyword>
<keyword evidence="7 8" id="KW-0472">Membrane</keyword>
<evidence type="ECO:0000313" key="10">
    <source>
        <dbReference type="Proteomes" id="UP001356170"/>
    </source>
</evidence>
<keyword evidence="6 8" id="KW-1133">Transmembrane helix</keyword>
<reference evidence="9 10" key="1">
    <citation type="submission" date="2024-01" db="EMBL/GenBank/DDBJ databases">
        <title>Novel species of the genus Luteimonas isolated from rivers.</title>
        <authorList>
            <person name="Lu H."/>
        </authorList>
    </citation>
    <scope>NUCLEOTIDE SEQUENCE [LARGE SCALE GENOMIC DNA]</scope>
    <source>
        <strain evidence="9 10">FXH3W</strain>
    </source>
</reference>
<evidence type="ECO:0000256" key="8">
    <source>
        <dbReference type="RuleBase" id="RU363041"/>
    </source>
</evidence>
<evidence type="ECO:0000256" key="2">
    <source>
        <dbReference type="ARBA" id="ARBA00009142"/>
    </source>
</evidence>
<name>A0ABU7UZA3_9GAMM</name>
<evidence type="ECO:0000256" key="6">
    <source>
        <dbReference type="ARBA" id="ARBA00022989"/>
    </source>
</evidence>